<dbReference type="AlphaFoldDB" id="A0A073KSQ9"/>
<dbReference type="RefSeq" id="WP_011621607.1">
    <property type="nucleotide sequence ID" value="NZ_AP025014.1"/>
</dbReference>
<proteinExistence type="predicted"/>
<evidence type="ECO:0000313" key="2">
    <source>
        <dbReference type="EMBL" id="MDI5830890.1"/>
    </source>
</evidence>
<gene>
    <name evidence="1" type="ORF">E2650_02735</name>
    <name evidence="2" type="ORF">ODY93_04880</name>
    <name evidence="3" type="ORF">QM089_01460</name>
</gene>
<evidence type="ECO:0000313" key="3">
    <source>
        <dbReference type="EMBL" id="MDV5388964.1"/>
    </source>
</evidence>
<evidence type="ECO:0000313" key="4">
    <source>
        <dbReference type="Proteomes" id="UP001159075"/>
    </source>
</evidence>
<dbReference type="EMBL" id="JAOTLW010000004">
    <property type="protein sequence ID" value="MDI5830890.1"/>
    <property type="molecule type" value="Genomic_DNA"/>
</dbReference>
<protein>
    <submittedName>
        <fullName evidence="1">Cytoplasmic protein</fullName>
    </submittedName>
</protein>
<dbReference type="Proteomes" id="UP001159075">
    <property type="component" value="Unassembled WGS sequence"/>
</dbReference>
<dbReference type="GeneID" id="75190010"/>
<comment type="caution">
    <text evidence="1">The sequence shown here is derived from an EMBL/GenBank/DDBJ whole genome shotgun (WGS) entry which is preliminary data.</text>
</comment>
<accession>A0A073KSQ9</accession>
<sequence>MSISLNTQAITPNLENGAVGVKVAQLAKEQQKAEGQIAVDLINAATPQPVGNTGHNINTTA</sequence>
<reference evidence="1" key="1">
    <citation type="journal article" date="2019" name="Int J Environ Res Public Health">
        <title>Characterization of Chromosome-Mediated BlaOXA-894 in Shewanella xiamenensis Isolated from Pig Wastewater.</title>
        <authorList>
            <person name="Zou H."/>
            <person name="Zhou Z."/>
            <person name="Xia H."/>
            <person name="Zhao Q."/>
            <person name="Li X."/>
        </authorList>
    </citation>
    <scope>NUCLEOTIDE SEQUENCE</scope>
    <source>
        <strain evidence="1">2015oxa</strain>
    </source>
</reference>
<evidence type="ECO:0000313" key="1">
    <source>
        <dbReference type="EMBL" id="MDG5898837.1"/>
    </source>
</evidence>
<dbReference type="EMBL" id="SUNE01000001">
    <property type="protein sequence ID" value="MDG5898837.1"/>
    <property type="molecule type" value="Genomic_DNA"/>
</dbReference>
<name>A0A073KSQ9_9GAMM</name>
<dbReference type="OrthoDB" id="6269414at2"/>
<dbReference type="Proteomes" id="UP001187859">
    <property type="component" value="Unassembled WGS sequence"/>
</dbReference>
<reference evidence="3" key="4">
    <citation type="submission" date="2023-05" db="EMBL/GenBank/DDBJ databases">
        <title>Colonisation of extended spectrum b-lactamase- and carbapenemase-producing bacteria on hospital surfaces from low- and middle-income countries.</title>
        <authorList>
            <person name="Nieto-Rosado M."/>
            <person name="Sands K."/>
            <person name="Iregbu K."/>
            <person name="Zahra R."/>
            <person name="Mazarati J.B."/>
            <person name="Mehtar S."/>
            <person name="Barnards-Group B."/>
            <person name="Walsh T.R."/>
        </authorList>
    </citation>
    <scope>NUCLEOTIDE SEQUENCE</scope>
    <source>
        <strain evidence="3">PP-E493</strain>
    </source>
</reference>
<keyword evidence="4" id="KW-1185">Reference proteome</keyword>
<organism evidence="1">
    <name type="scientific">Shewanella xiamenensis</name>
    <dbReference type="NCBI Taxonomy" id="332186"/>
    <lineage>
        <taxon>Bacteria</taxon>
        <taxon>Pseudomonadati</taxon>
        <taxon>Pseudomonadota</taxon>
        <taxon>Gammaproteobacteria</taxon>
        <taxon>Alteromonadales</taxon>
        <taxon>Shewanellaceae</taxon>
        <taxon>Shewanella</taxon>
    </lineage>
</organism>
<reference evidence="1" key="2">
    <citation type="submission" date="2019-04" db="EMBL/GenBank/DDBJ databases">
        <authorList>
            <person name="Zou H."/>
        </authorList>
    </citation>
    <scope>NUCLEOTIDE SEQUENCE</scope>
    <source>
        <strain evidence="1">2015oxa</strain>
    </source>
</reference>
<dbReference type="Proteomes" id="UP001152518">
    <property type="component" value="Unassembled WGS sequence"/>
</dbReference>
<dbReference type="EMBL" id="JASGOQ010000001">
    <property type="protein sequence ID" value="MDV5388964.1"/>
    <property type="molecule type" value="Genomic_DNA"/>
</dbReference>
<reference evidence="2 4" key="3">
    <citation type="submission" date="2022-09" db="EMBL/GenBank/DDBJ databases">
        <title>The outer-membrane cytochrome OmcA is essential for infection of Shewanella oneidensis by a zebrafish-associated bacteriophage.</title>
        <authorList>
            <person name="Grenfell A.W."/>
            <person name="Intile P."/>
            <person name="Mcfarlane J."/>
            <person name="Leung D."/>
            <person name="Abdalla K."/>
            <person name="Wold M."/>
            <person name="Kees E."/>
            <person name="Gralnick J."/>
        </authorList>
    </citation>
    <scope>NUCLEOTIDE SEQUENCE [LARGE SCALE GENOMIC DNA]</scope>
    <source>
        <strain evidence="2 4">NF-5</strain>
    </source>
</reference>